<keyword evidence="4 6" id="KW-1133">Transmembrane helix</keyword>
<name>A0A2U2ALJ1_9GAMM</name>
<feature type="transmembrane region" description="Helical" evidence="6">
    <location>
        <begin position="72"/>
        <end position="96"/>
    </location>
</feature>
<feature type="transmembrane region" description="Helical" evidence="6">
    <location>
        <begin position="195"/>
        <end position="225"/>
    </location>
</feature>
<evidence type="ECO:0000313" key="7">
    <source>
        <dbReference type="EMBL" id="PWD84074.1"/>
    </source>
</evidence>
<evidence type="ECO:0000313" key="8">
    <source>
        <dbReference type="Proteomes" id="UP000244948"/>
    </source>
</evidence>
<protein>
    <submittedName>
        <fullName evidence="7">Sodium:phosphate symporter</fullName>
    </submittedName>
</protein>
<evidence type="ECO:0000256" key="4">
    <source>
        <dbReference type="ARBA" id="ARBA00022989"/>
    </source>
</evidence>
<sequence>MVKKLLKNIGIIVITVLLLYSFYLNGDWLELCAGLAFFLFGMQSMQDGLEKLAGGRLERILAKRTETPFKSLLFGISSTLILQSTTVVALLIIAFISTGLITLTAGIGIIIGANIGSSGGIWLLALAGQNVSLGPFAYPMVVMGILASFAGKTAKAAGRVLIGVAFILLAIDLIKSGFSSFTEDFDILSYQLEGWMGILILVFVGTALTIVLQSSHATIMLILTMLALAQIDAPQGYALTIGAIVGSALATGILGFLGGDRAGMRVAGSHVIYNAETAIVILILFKPIITLLDLFAIKLALDPLIQIAAFYTLFNIVGLLLFWPLKGRLALFLEKMIPNIPEPKQIVDFSGDYSEREVEVQYTPPKYLLDTALSSTQTATQAVLQELTYLSKVSLEVICHILFLKREVLSAKEVTPESITQYDDFDPVDADLLYRKHIKNLYSELLTFISKIEYNKNEEKYQSVLSTCQIIAFKLVSAVKNSHHLQKNLKYYLSRDPSMAQNFYIRLREYIVSNLRTVYSLHVYNEDESSSHLSSPEMKEELKNQASLLYPQLQEIPLAELIEYSRKFESQFRSDVYSALKSGSIDGFTTSSILNDLNYSTQIVESLFNILKIISLQDQPFLEKVDDILTMEENDL</sequence>
<evidence type="ECO:0000256" key="6">
    <source>
        <dbReference type="SAM" id="Phobius"/>
    </source>
</evidence>
<feature type="transmembrane region" description="Helical" evidence="6">
    <location>
        <begin position="5"/>
        <end position="22"/>
    </location>
</feature>
<dbReference type="InterPro" id="IPR003841">
    <property type="entry name" value="Na/Pi_transpt"/>
</dbReference>
<dbReference type="Proteomes" id="UP000244948">
    <property type="component" value="Unassembled WGS sequence"/>
</dbReference>
<keyword evidence="2" id="KW-1003">Cell membrane</keyword>
<keyword evidence="8" id="KW-1185">Reference proteome</keyword>
<dbReference type="AlphaFoldDB" id="A0A2U2ALJ1"/>
<feature type="transmembrane region" description="Helical" evidence="6">
    <location>
        <begin position="131"/>
        <end position="150"/>
    </location>
</feature>
<dbReference type="GO" id="GO:0044341">
    <property type="term" value="P:sodium-dependent phosphate transport"/>
    <property type="evidence" value="ECO:0007669"/>
    <property type="project" value="InterPro"/>
</dbReference>
<gene>
    <name evidence="7" type="ORF">DC082_00550</name>
</gene>
<dbReference type="EMBL" id="QEWR01000002">
    <property type="protein sequence ID" value="PWD84074.1"/>
    <property type="molecule type" value="Genomic_DNA"/>
</dbReference>
<organism evidence="7 8">
    <name type="scientific">Ignatzschineria indica</name>
    <dbReference type="NCBI Taxonomy" id="472583"/>
    <lineage>
        <taxon>Bacteria</taxon>
        <taxon>Pseudomonadati</taxon>
        <taxon>Pseudomonadota</taxon>
        <taxon>Gammaproteobacteria</taxon>
        <taxon>Cardiobacteriales</taxon>
        <taxon>Ignatzschineriaceae</taxon>
        <taxon>Ignatzschineria</taxon>
    </lineage>
</organism>
<evidence type="ECO:0000256" key="1">
    <source>
        <dbReference type="ARBA" id="ARBA00004651"/>
    </source>
</evidence>
<proteinExistence type="predicted"/>
<feature type="transmembrane region" description="Helical" evidence="6">
    <location>
        <begin position="271"/>
        <end position="292"/>
    </location>
</feature>
<keyword evidence="5 6" id="KW-0472">Membrane</keyword>
<keyword evidence="3 6" id="KW-0812">Transmembrane</keyword>
<feature type="transmembrane region" description="Helical" evidence="6">
    <location>
        <begin position="102"/>
        <end position="124"/>
    </location>
</feature>
<evidence type="ECO:0000256" key="5">
    <source>
        <dbReference type="ARBA" id="ARBA00023136"/>
    </source>
</evidence>
<comment type="caution">
    <text evidence="7">The sequence shown here is derived from an EMBL/GenBank/DDBJ whole genome shotgun (WGS) entry which is preliminary data.</text>
</comment>
<dbReference type="Pfam" id="PF02690">
    <property type="entry name" value="Na_Pi_cotrans"/>
    <property type="match status" value="1"/>
</dbReference>
<dbReference type="RefSeq" id="WP_109235292.1">
    <property type="nucleotide sequence ID" value="NZ_BMXZ01000001.1"/>
</dbReference>
<comment type="subcellular location">
    <subcellularLocation>
        <location evidence="1">Cell membrane</location>
        <topology evidence="1">Multi-pass membrane protein</topology>
    </subcellularLocation>
</comment>
<accession>A0A2U2ALJ1</accession>
<dbReference type="NCBIfam" id="NF037997">
    <property type="entry name" value="Na_Pi_symport"/>
    <property type="match status" value="1"/>
</dbReference>
<evidence type="ECO:0000256" key="3">
    <source>
        <dbReference type="ARBA" id="ARBA00022692"/>
    </source>
</evidence>
<dbReference type="GO" id="GO:0005886">
    <property type="term" value="C:plasma membrane"/>
    <property type="evidence" value="ECO:0007669"/>
    <property type="project" value="UniProtKB-SubCell"/>
</dbReference>
<reference evidence="7 8" key="1">
    <citation type="journal article" date="2018" name="Genome Announc.">
        <title>Ignatzschineria cameli sp. nov., isolated from necrotic foot tissue of dromedaries (Camelus dromedarius) and associated maggots (Wohlfahrtia species) in Dubai.</title>
        <authorList>
            <person name="Tsang C.C."/>
            <person name="Tang J.Y."/>
            <person name="Fong J.Y."/>
            <person name="Kinne J."/>
            <person name="Lee H.H."/>
            <person name="Joseph M."/>
            <person name="Jose S."/>
            <person name="Schuster R.K."/>
            <person name="Tang Y."/>
            <person name="Sivakumar S."/>
            <person name="Chen J.H."/>
            <person name="Teng J.L."/>
            <person name="Lau S.K."/>
            <person name="Wernery U."/>
            <person name="Woo P.C."/>
        </authorList>
    </citation>
    <scope>NUCLEOTIDE SEQUENCE [LARGE SCALE GENOMIC DNA]</scope>
    <source>
        <strain evidence="7 8">KCTC 22643</strain>
    </source>
</reference>
<dbReference type="GO" id="GO:0005436">
    <property type="term" value="F:sodium:phosphate symporter activity"/>
    <property type="evidence" value="ECO:0007669"/>
    <property type="project" value="InterPro"/>
</dbReference>
<feature type="transmembrane region" description="Helical" evidence="6">
    <location>
        <begin position="237"/>
        <end position="259"/>
    </location>
</feature>
<feature type="transmembrane region" description="Helical" evidence="6">
    <location>
        <begin position="156"/>
        <end position="174"/>
    </location>
</feature>
<dbReference type="PANTHER" id="PTHR10010">
    <property type="entry name" value="SOLUTE CARRIER FAMILY 34 SODIUM PHOSPHATE , MEMBER 2-RELATED"/>
    <property type="match status" value="1"/>
</dbReference>
<feature type="transmembrane region" description="Helical" evidence="6">
    <location>
        <begin position="304"/>
        <end position="325"/>
    </location>
</feature>
<dbReference type="PANTHER" id="PTHR10010:SF46">
    <property type="entry name" value="SODIUM-DEPENDENT PHOSPHATE TRANSPORT PROTEIN 2B"/>
    <property type="match status" value="1"/>
</dbReference>
<evidence type="ECO:0000256" key="2">
    <source>
        <dbReference type="ARBA" id="ARBA00022475"/>
    </source>
</evidence>